<comment type="caution">
    <text evidence="1">The sequence shown here is derived from an EMBL/GenBank/DDBJ whole genome shotgun (WGS) entry which is preliminary data.</text>
</comment>
<dbReference type="AlphaFoldDB" id="A0A396JCM7"/>
<gene>
    <name evidence="1" type="ORF">MtrunA17_Chr2g0314501</name>
</gene>
<dbReference type="EMBL" id="PSQE01000002">
    <property type="protein sequence ID" value="RHN74824.1"/>
    <property type="molecule type" value="Genomic_DNA"/>
</dbReference>
<sequence length="41" mass="4859">MDCCLTRFWTQLHQCGTKRCKYTRYKPSHSITKTYGTTPIC</sequence>
<protein>
    <submittedName>
        <fullName evidence="1">Uncharacterized protein</fullName>
    </submittedName>
</protein>
<dbReference type="Proteomes" id="UP000265566">
    <property type="component" value="Chromosome 2"/>
</dbReference>
<reference evidence="1" key="1">
    <citation type="journal article" date="2018" name="Nat. Plants">
        <title>Whole-genome landscape of Medicago truncatula symbiotic genes.</title>
        <authorList>
            <person name="Pecrix Y."/>
            <person name="Gamas P."/>
            <person name="Carrere S."/>
        </authorList>
    </citation>
    <scope>NUCLEOTIDE SEQUENCE</scope>
    <source>
        <tissue evidence="1">Leaves</tissue>
    </source>
</reference>
<dbReference type="Gramene" id="rna10945">
    <property type="protein sequence ID" value="RHN74824.1"/>
    <property type="gene ID" value="gene10945"/>
</dbReference>
<organism evidence="1">
    <name type="scientific">Medicago truncatula</name>
    <name type="common">Barrel medic</name>
    <name type="synonym">Medicago tribuloides</name>
    <dbReference type="NCBI Taxonomy" id="3880"/>
    <lineage>
        <taxon>Eukaryota</taxon>
        <taxon>Viridiplantae</taxon>
        <taxon>Streptophyta</taxon>
        <taxon>Embryophyta</taxon>
        <taxon>Tracheophyta</taxon>
        <taxon>Spermatophyta</taxon>
        <taxon>Magnoliopsida</taxon>
        <taxon>eudicotyledons</taxon>
        <taxon>Gunneridae</taxon>
        <taxon>Pentapetalae</taxon>
        <taxon>rosids</taxon>
        <taxon>fabids</taxon>
        <taxon>Fabales</taxon>
        <taxon>Fabaceae</taxon>
        <taxon>Papilionoideae</taxon>
        <taxon>50 kb inversion clade</taxon>
        <taxon>NPAAA clade</taxon>
        <taxon>Hologalegina</taxon>
        <taxon>IRL clade</taxon>
        <taxon>Trifolieae</taxon>
        <taxon>Medicago</taxon>
    </lineage>
</organism>
<evidence type="ECO:0000313" key="1">
    <source>
        <dbReference type="EMBL" id="RHN74824.1"/>
    </source>
</evidence>
<proteinExistence type="predicted"/>
<accession>A0A396JCM7</accession>
<name>A0A396JCM7_MEDTR</name>